<comment type="subcellular location">
    <subcellularLocation>
        <location evidence="1">Cell projection</location>
        <location evidence="1">Cilium</location>
    </subcellularLocation>
    <subcellularLocation>
        <location evidence="2">Cytoplasm</location>
    </subcellularLocation>
</comment>
<keyword evidence="5" id="KW-0966">Cell projection</keyword>
<dbReference type="Gene3D" id="2.60.40.10">
    <property type="entry name" value="Immunoglobulins"/>
    <property type="match status" value="1"/>
</dbReference>
<name>A0ABD2PK90_9PLAT</name>
<keyword evidence="4" id="KW-0969">Cilium</keyword>
<evidence type="ECO:0000259" key="6">
    <source>
        <dbReference type="Pfam" id="PF22544"/>
    </source>
</evidence>
<keyword evidence="8" id="KW-1185">Reference proteome</keyword>
<dbReference type="InterPro" id="IPR013783">
    <property type="entry name" value="Ig-like_fold"/>
</dbReference>
<evidence type="ECO:0000256" key="4">
    <source>
        <dbReference type="ARBA" id="ARBA00023069"/>
    </source>
</evidence>
<accession>A0ABD2PK90</accession>
<organism evidence="7 8">
    <name type="scientific">Cichlidogyrus casuarinus</name>
    <dbReference type="NCBI Taxonomy" id="1844966"/>
    <lineage>
        <taxon>Eukaryota</taxon>
        <taxon>Metazoa</taxon>
        <taxon>Spiralia</taxon>
        <taxon>Lophotrochozoa</taxon>
        <taxon>Platyhelminthes</taxon>
        <taxon>Monogenea</taxon>
        <taxon>Monopisthocotylea</taxon>
        <taxon>Dactylogyridea</taxon>
        <taxon>Ancyrocephalidae</taxon>
        <taxon>Cichlidogyrus</taxon>
    </lineage>
</organism>
<dbReference type="AlphaFoldDB" id="A0ABD2PK90"/>
<dbReference type="Pfam" id="PF22544">
    <property type="entry name" value="HYDIN_VesB_CFA65-like_Ig"/>
    <property type="match status" value="1"/>
</dbReference>
<dbReference type="InterPro" id="IPR053879">
    <property type="entry name" value="HYDIN_VesB_CFA65-like_Ig"/>
</dbReference>
<gene>
    <name evidence="7" type="ORF">Ciccas_013781</name>
</gene>
<comment type="caution">
    <text evidence="7">The sequence shown here is derived from an EMBL/GenBank/DDBJ whole genome shotgun (WGS) entry which is preliminary data.</text>
</comment>
<proteinExistence type="predicted"/>
<feature type="domain" description="HYDIN/VesB/CFA65-like Ig-like" evidence="6">
    <location>
        <begin position="212"/>
        <end position="258"/>
    </location>
</feature>
<evidence type="ECO:0000256" key="2">
    <source>
        <dbReference type="ARBA" id="ARBA00004496"/>
    </source>
</evidence>
<dbReference type="Proteomes" id="UP001626550">
    <property type="component" value="Unassembled WGS sequence"/>
</dbReference>
<protein>
    <recommendedName>
        <fullName evidence="6">HYDIN/VesB/CFA65-like Ig-like domain-containing protein</fullName>
    </recommendedName>
</protein>
<dbReference type="InterPro" id="IPR033305">
    <property type="entry name" value="Hydin-like"/>
</dbReference>
<dbReference type="PANTHER" id="PTHR23053">
    <property type="entry name" value="DLEC1 DELETED IN LUNG AND ESOPHAGEAL CANCER 1"/>
    <property type="match status" value="1"/>
</dbReference>
<sequence>MDLTLFCSVSICQNWDDSKYSIRWADFCECLPELKVQSGATRSSTPNVISTSSEAVDGSLQPAGIFRKKRIVEAEPEPEWEACKDANGTDISALKPIKLLVSAIIDYSRLQCETRWLNFRDTHILESRKQGIQIANRGIVSASYRLALKMNQKMPFRVADVLEPESSRTSSFSRPMTAGSSACRSPVLFDRPKTAKNDRPESPFIDFDALVPFTVTPSQGTILPGQVATIEIEFAPLATGMFDCRLVCEVDNSSKLVSLDQAPTGLNITPVTLTKTSGLSRTGSTEEQPTAASLKALESISMFQVRLTGSSKPSFLHLTGLQGSDYLNSGRRNLERPGPLGASPGLPLDPATKVVELYATGVGARTST</sequence>
<evidence type="ECO:0000256" key="5">
    <source>
        <dbReference type="ARBA" id="ARBA00023273"/>
    </source>
</evidence>
<reference evidence="7 8" key="1">
    <citation type="submission" date="2024-11" db="EMBL/GenBank/DDBJ databases">
        <title>Adaptive evolution of stress response genes in parasites aligns with host niche diversity.</title>
        <authorList>
            <person name="Hahn C."/>
            <person name="Resl P."/>
        </authorList>
    </citation>
    <scope>NUCLEOTIDE SEQUENCE [LARGE SCALE GENOMIC DNA]</scope>
    <source>
        <strain evidence="7">EGGRZ-B1_66</strain>
        <tissue evidence="7">Body</tissue>
    </source>
</reference>
<dbReference type="PANTHER" id="PTHR23053:SF0">
    <property type="entry name" value="HYDROCEPHALUS-INDUCING PROTEIN HOMOLOG"/>
    <property type="match status" value="1"/>
</dbReference>
<dbReference type="EMBL" id="JBJKFK010006696">
    <property type="protein sequence ID" value="KAL3307699.1"/>
    <property type="molecule type" value="Genomic_DNA"/>
</dbReference>
<evidence type="ECO:0000313" key="8">
    <source>
        <dbReference type="Proteomes" id="UP001626550"/>
    </source>
</evidence>
<evidence type="ECO:0000256" key="3">
    <source>
        <dbReference type="ARBA" id="ARBA00022490"/>
    </source>
</evidence>
<evidence type="ECO:0000313" key="7">
    <source>
        <dbReference type="EMBL" id="KAL3307699.1"/>
    </source>
</evidence>
<keyword evidence="3" id="KW-0963">Cytoplasm</keyword>
<evidence type="ECO:0000256" key="1">
    <source>
        <dbReference type="ARBA" id="ARBA00004138"/>
    </source>
</evidence>